<reference evidence="2" key="1">
    <citation type="submission" date="2013-09" db="EMBL/GenBank/DDBJ databases">
        <title>Corchorus olitorius genome sequencing.</title>
        <authorList>
            <person name="Alam M."/>
            <person name="Haque M.S."/>
            <person name="Islam M.S."/>
            <person name="Emdad E.M."/>
            <person name="Islam M.M."/>
            <person name="Ahmed B."/>
            <person name="Halim A."/>
            <person name="Hossen Q.M.M."/>
            <person name="Hossain M.Z."/>
            <person name="Ahmed R."/>
            <person name="Khan M.M."/>
            <person name="Islam R."/>
            <person name="Rashid M.M."/>
            <person name="Khan S.A."/>
            <person name="Rahman M.S."/>
            <person name="Alam M."/>
            <person name="Yahiya A.S."/>
            <person name="Khan M.S."/>
            <person name="Azam M.S."/>
            <person name="Haque T."/>
            <person name="Lashkar M.Z.H."/>
            <person name="Akhand A.I."/>
            <person name="Morshed G."/>
            <person name="Roy S."/>
            <person name="Uddin K.S."/>
            <person name="Rabeya T."/>
            <person name="Hossain A.S."/>
            <person name="Chowdhury A."/>
            <person name="Snigdha A.R."/>
            <person name="Mortoza M.S."/>
            <person name="Matin S.A."/>
            <person name="Hoque S.M.E."/>
            <person name="Islam M.K."/>
            <person name="Roy D.K."/>
            <person name="Haider R."/>
            <person name="Moosa M.M."/>
            <person name="Elias S.M."/>
            <person name="Hasan A.M."/>
            <person name="Jahan S."/>
            <person name="Shafiuddin M."/>
            <person name="Mahmood N."/>
            <person name="Shommy N.S."/>
        </authorList>
    </citation>
    <scope>NUCLEOTIDE SEQUENCE [LARGE SCALE GENOMIC DNA]</scope>
    <source>
        <strain evidence="2">cv. O-4</strain>
    </source>
</reference>
<sequence>MEAKFHTVKRKANMAADWVARQAREGMITALARLLYNSRARHLHGFLQKLVTTFPEPKTSSLINFNAISDLELPIPSDPTVESPLTYTMLLFSIPSSKPMSQFLETNNLEKTPKSPL</sequence>
<gene>
    <name evidence="1" type="ORF">COLO4_24745</name>
</gene>
<comment type="caution">
    <text evidence="1">The sequence shown here is derived from an EMBL/GenBank/DDBJ whole genome shotgun (WGS) entry which is preliminary data.</text>
</comment>
<evidence type="ECO:0000313" key="2">
    <source>
        <dbReference type="Proteomes" id="UP000187203"/>
    </source>
</evidence>
<dbReference type="AlphaFoldDB" id="A0A1R3I7E2"/>
<dbReference type="EMBL" id="AWUE01018751">
    <property type="protein sequence ID" value="OMO78469.1"/>
    <property type="molecule type" value="Genomic_DNA"/>
</dbReference>
<keyword evidence="2" id="KW-1185">Reference proteome</keyword>
<proteinExistence type="predicted"/>
<organism evidence="1 2">
    <name type="scientific">Corchorus olitorius</name>
    <dbReference type="NCBI Taxonomy" id="93759"/>
    <lineage>
        <taxon>Eukaryota</taxon>
        <taxon>Viridiplantae</taxon>
        <taxon>Streptophyta</taxon>
        <taxon>Embryophyta</taxon>
        <taxon>Tracheophyta</taxon>
        <taxon>Spermatophyta</taxon>
        <taxon>Magnoliopsida</taxon>
        <taxon>eudicotyledons</taxon>
        <taxon>Gunneridae</taxon>
        <taxon>Pentapetalae</taxon>
        <taxon>rosids</taxon>
        <taxon>malvids</taxon>
        <taxon>Malvales</taxon>
        <taxon>Malvaceae</taxon>
        <taxon>Grewioideae</taxon>
        <taxon>Apeibeae</taxon>
        <taxon>Corchorus</taxon>
    </lineage>
</organism>
<protein>
    <submittedName>
        <fullName evidence="1">Uncharacterized protein</fullName>
    </submittedName>
</protein>
<evidence type="ECO:0000313" key="1">
    <source>
        <dbReference type="EMBL" id="OMO78469.1"/>
    </source>
</evidence>
<name>A0A1R3I7E2_9ROSI</name>
<accession>A0A1R3I7E2</accession>
<dbReference type="Proteomes" id="UP000187203">
    <property type="component" value="Unassembled WGS sequence"/>
</dbReference>